<name>A0A452Y1A9_AEGTS</name>
<dbReference type="EnsemblPlants" id="AET1Gv20252800.14">
    <property type="protein sequence ID" value="AET1Gv20252800.14"/>
    <property type="gene ID" value="AET1Gv20252800"/>
</dbReference>
<accession>A0A452Y1A9</accession>
<dbReference type="EnsemblPlants" id="AET1Gv20252800.4">
    <property type="protein sequence ID" value="AET1Gv20252800.4"/>
    <property type="gene ID" value="AET1Gv20252800"/>
</dbReference>
<organism evidence="2 3">
    <name type="scientific">Aegilops tauschii subsp. strangulata</name>
    <name type="common">Goatgrass</name>
    <dbReference type="NCBI Taxonomy" id="200361"/>
    <lineage>
        <taxon>Eukaryota</taxon>
        <taxon>Viridiplantae</taxon>
        <taxon>Streptophyta</taxon>
        <taxon>Embryophyta</taxon>
        <taxon>Tracheophyta</taxon>
        <taxon>Spermatophyta</taxon>
        <taxon>Magnoliopsida</taxon>
        <taxon>Liliopsida</taxon>
        <taxon>Poales</taxon>
        <taxon>Poaceae</taxon>
        <taxon>BOP clade</taxon>
        <taxon>Pooideae</taxon>
        <taxon>Triticodae</taxon>
        <taxon>Triticeae</taxon>
        <taxon>Triticinae</taxon>
        <taxon>Aegilops</taxon>
    </lineage>
</organism>
<reference evidence="3" key="2">
    <citation type="journal article" date="2017" name="Nat. Plants">
        <title>The Aegilops tauschii genome reveals multiple impacts of transposons.</title>
        <authorList>
            <person name="Zhao G."/>
            <person name="Zou C."/>
            <person name="Li K."/>
            <person name="Wang K."/>
            <person name="Li T."/>
            <person name="Gao L."/>
            <person name="Zhang X."/>
            <person name="Wang H."/>
            <person name="Yang Z."/>
            <person name="Liu X."/>
            <person name="Jiang W."/>
            <person name="Mao L."/>
            <person name="Kong X."/>
            <person name="Jiao Y."/>
            <person name="Jia J."/>
        </authorList>
    </citation>
    <scope>NUCLEOTIDE SEQUENCE [LARGE SCALE GENOMIC DNA]</scope>
    <source>
        <strain evidence="3">cv. AL8/78</strain>
    </source>
</reference>
<feature type="compositionally biased region" description="Basic and acidic residues" evidence="1">
    <location>
        <begin position="163"/>
        <end position="181"/>
    </location>
</feature>
<dbReference type="AlphaFoldDB" id="A0A452Y1A9"/>
<sequence>MTGSCVSPLCVCNHLLSTAPNQRSISSFSARRSMQVPPPAATPHHKRLSSSRELPHPTPRTCMVFSSSVSIPQSNSCLYEHGGDKNTQPQGPAAQEHTTYMVARWCASTAVSPRPWPGAPLVATQRRRRWASQCRHGGTIRSTSRAAGRRPRCRRRRLPPRRIGSEWRPKRQDAHGARRLDLPLPARPI</sequence>
<dbReference type="Proteomes" id="UP000015105">
    <property type="component" value="Chromosome 1D"/>
</dbReference>
<dbReference type="EnsemblPlants" id="AET1Gv20252800.13">
    <property type="protein sequence ID" value="AET1Gv20252800.13"/>
    <property type="gene ID" value="AET1Gv20252800"/>
</dbReference>
<reference evidence="2" key="5">
    <citation type="journal article" date="2021" name="G3 (Bethesda)">
        <title>Aegilops tauschii genome assembly Aet v5.0 features greater sequence contiguity and improved annotation.</title>
        <authorList>
            <person name="Wang L."/>
            <person name="Zhu T."/>
            <person name="Rodriguez J.C."/>
            <person name="Deal K.R."/>
            <person name="Dubcovsky J."/>
            <person name="McGuire P.E."/>
            <person name="Lux T."/>
            <person name="Spannagl M."/>
            <person name="Mayer K.F.X."/>
            <person name="Baldrich P."/>
            <person name="Meyers B.C."/>
            <person name="Huo N."/>
            <person name="Gu Y.Q."/>
            <person name="Zhou H."/>
            <person name="Devos K.M."/>
            <person name="Bennetzen J.L."/>
            <person name="Unver T."/>
            <person name="Budak H."/>
            <person name="Gulick P.J."/>
            <person name="Galiba G."/>
            <person name="Kalapos B."/>
            <person name="Nelson D.R."/>
            <person name="Li P."/>
            <person name="You F.M."/>
            <person name="Luo M.C."/>
            <person name="Dvorak J."/>
        </authorList>
    </citation>
    <scope>NUCLEOTIDE SEQUENCE [LARGE SCALE GENOMIC DNA]</scope>
    <source>
        <strain evidence="2">cv. AL8/78</strain>
    </source>
</reference>
<feature type="region of interest" description="Disordered" evidence="1">
    <location>
        <begin position="132"/>
        <end position="189"/>
    </location>
</feature>
<dbReference type="Gramene" id="AET1Gv20252800.4">
    <property type="protein sequence ID" value="AET1Gv20252800.4"/>
    <property type="gene ID" value="AET1Gv20252800"/>
</dbReference>
<evidence type="ECO:0000313" key="2">
    <source>
        <dbReference type="EnsemblPlants" id="AET1Gv20252800.13"/>
    </source>
</evidence>
<dbReference type="Gramene" id="AET1Gv20252800.15">
    <property type="protein sequence ID" value="AET1Gv20252800.15"/>
    <property type="gene ID" value="AET1Gv20252800"/>
</dbReference>
<dbReference type="EnsemblPlants" id="AET1Gv20252800.15">
    <property type="protein sequence ID" value="AET1Gv20252800.15"/>
    <property type="gene ID" value="AET1Gv20252800"/>
</dbReference>
<evidence type="ECO:0000256" key="1">
    <source>
        <dbReference type="SAM" id="MobiDB-lite"/>
    </source>
</evidence>
<reference evidence="3" key="1">
    <citation type="journal article" date="2014" name="Science">
        <title>Ancient hybridizations among the ancestral genomes of bread wheat.</title>
        <authorList>
            <consortium name="International Wheat Genome Sequencing Consortium,"/>
            <person name="Marcussen T."/>
            <person name="Sandve S.R."/>
            <person name="Heier L."/>
            <person name="Spannagl M."/>
            <person name="Pfeifer M."/>
            <person name="Jakobsen K.S."/>
            <person name="Wulff B.B."/>
            <person name="Steuernagel B."/>
            <person name="Mayer K.F."/>
            <person name="Olsen O.A."/>
        </authorList>
    </citation>
    <scope>NUCLEOTIDE SEQUENCE [LARGE SCALE GENOMIC DNA]</scope>
    <source>
        <strain evidence="3">cv. AL8/78</strain>
    </source>
</reference>
<keyword evidence="3" id="KW-1185">Reference proteome</keyword>
<dbReference type="Gramene" id="AET1Gv20252800.14">
    <property type="protein sequence ID" value="AET1Gv20252800.14"/>
    <property type="gene ID" value="AET1Gv20252800"/>
</dbReference>
<dbReference type="Gramene" id="AET1Gv20252800.16">
    <property type="protein sequence ID" value="AET1Gv20252800.16"/>
    <property type="gene ID" value="AET1Gv20252800"/>
</dbReference>
<dbReference type="EnsemblPlants" id="AET1Gv20252800.16">
    <property type="protein sequence ID" value="AET1Gv20252800.16"/>
    <property type="gene ID" value="AET1Gv20252800"/>
</dbReference>
<reference evidence="2" key="4">
    <citation type="submission" date="2019-03" db="UniProtKB">
        <authorList>
            <consortium name="EnsemblPlants"/>
        </authorList>
    </citation>
    <scope>IDENTIFICATION</scope>
</reference>
<dbReference type="EnsemblPlants" id="AET1Gv20252800.5">
    <property type="protein sequence ID" value="AET1Gv20252800.5"/>
    <property type="gene ID" value="AET1Gv20252800"/>
</dbReference>
<dbReference type="Gramene" id="AET1Gv20252800.13">
    <property type="protein sequence ID" value="AET1Gv20252800.13"/>
    <property type="gene ID" value="AET1Gv20252800"/>
</dbReference>
<dbReference type="Gramene" id="AET1Gv20252800.5">
    <property type="protein sequence ID" value="AET1Gv20252800.5"/>
    <property type="gene ID" value="AET1Gv20252800"/>
</dbReference>
<feature type="compositionally biased region" description="Basic residues" evidence="1">
    <location>
        <begin position="147"/>
        <end position="160"/>
    </location>
</feature>
<protein>
    <submittedName>
        <fullName evidence="2">Uncharacterized protein</fullName>
    </submittedName>
</protein>
<evidence type="ECO:0000313" key="3">
    <source>
        <dbReference type="Proteomes" id="UP000015105"/>
    </source>
</evidence>
<feature type="region of interest" description="Disordered" evidence="1">
    <location>
        <begin position="26"/>
        <end position="57"/>
    </location>
</feature>
<reference evidence="2" key="3">
    <citation type="journal article" date="2017" name="Nature">
        <title>Genome sequence of the progenitor of the wheat D genome Aegilops tauschii.</title>
        <authorList>
            <person name="Luo M.C."/>
            <person name="Gu Y.Q."/>
            <person name="Puiu D."/>
            <person name="Wang H."/>
            <person name="Twardziok S.O."/>
            <person name="Deal K.R."/>
            <person name="Huo N."/>
            <person name="Zhu T."/>
            <person name="Wang L."/>
            <person name="Wang Y."/>
            <person name="McGuire P.E."/>
            <person name="Liu S."/>
            <person name="Long H."/>
            <person name="Ramasamy R.K."/>
            <person name="Rodriguez J.C."/>
            <person name="Van S.L."/>
            <person name="Yuan L."/>
            <person name="Wang Z."/>
            <person name="Xia Z."/>
            <person name="Xiao L."/>
            <person name="Anderson O.D."/>
            <person name="Ouyang S."/>
            <person name="Liang Y."/>
            <person name="Zimin A.V."/>
            <person name="Pertea G."/>
            <person name="Qi P."/>
            <person name="Bennetzen J.L."/>
            <person name="Dai X."/>
            <person name="Dawson M.W."/>
            <person name="Muller H.G."/>
            <person name="Kugler K."/>
            <person name="Rivarola-Duarte L."/>
            <person name="Spannagl M."/>
            <person name="Mayer K.F.X."/>
            <person name="Lu F.H."/>
            <person name="Bevan M.W."/>
            <person name="Leroy P."/>
            <person name="Li P."/>
            <person name="You F.M."/>
            <person name="Sun Q."/>
            <person name="Liu Z."/>
            <person name="Lyons E."/>
            <person name="Wicker T."/>
            <person name="Salzberg S.L."/>
            <person name="Devos K.M."/>
            <person name="Dvorak J."/>
        </authorList>
    </citation>
    <scope>NUCLEOTIDE SEQUENCE [LARGE SCALE GENOMIC DNA]</scope>
    <source>
        <strain evidence="2">cv. AL8/78</strain>
    </source>
</reference>
<proteinExistence type="predicted"/>